<sequence length="231" mass="25633">MGNVIIMRKLFIALTIMVLSAMSIMAQSTLVNNPNNKAYFGIRLGGEITCPGKITADNVGISVFNNGGGVEFGGIYNIPVVANFYIEPGLKLYYNTYSMKDEFIDFSEDDILFKDMSFKIKKFGMRVPIMAGYHFDFTDDVKVSVFTGPELEIGFTAKGHLKQDYIDVSESLYGDDGGLNRVNLLWGIGAGISYQHFYFGVNGGIGMLNMLSDSDVKFHENRVTFSVGYNF</sequence>
<dbReference type="Pfam" id="PF13568">
    <property type="entry name" value="OMP_b-brl_2"/>
    <property type="match status" value="1"/>
</dbReference>
<name>A0A8G2F375_9BACT</name>
<dbReference type="EMBL" id="FNVS01000012">
    <property type="protein sequence ID" value="SEG01772.1"/>
    <property type="molecule type" value="Genomic_DNA"/>
</dbReference>
<organism evidence="3 4">
    <name type="scientific">Parabacteroides chinchillae</name>
    <dbReference type="NCBI Taxonomy" id="871327"/>
    <lineage>
        <taxon>Bacteria</taxon>
        <taxon>Pseudomonadati</taxon>
        <taxon>Bacteroidota</taxon>
        <taxon>Bacteroidia</taxon>
        <taxon>Bacteroidales</taxon>
        <taxon>Tannerellaceae</taxon>
        <taxon>Parabacteroides</taxon>
    </lineage>
</organism>
<feature type="signal peptide" evidence="1">
    <location>
        <begin position="1"/>
        <end position="26"/>
    </location>
</feature>
<dbReference type="InterPro" id="IPR025665">
    <property type="entry name" value="Beta-barrel_OMP_2"/>
</dbReference>
<accession>A0A8G2F375</accession>
<evidence type="ECO:0000256" key="1">
    <source>
        <dbReference type="SAM" id="SignalP"/>
    </source>
</evidence>
<dbReference type="Proteomes" id="UP000236725">
    <property type="component" value="Unassembled WGS sequence"/>
</dbReference>
<evidence type="ECO:0000259" key="2">
    <source>
        <dbReference type="Pfam" id="PF13568"/>
    </source>
</evidence>
<feature type="chain" id="PRO_5034238117" evidence="1">
    <location>
        <begin position="27"/>
        <end position="231"/>
    </location>
</feature>
<gene>
    <name evidence="3" type="ORF">SAMN05444001_11254</name>
</gene>
<feature type="domain" description="Outer membrane protein beta-barrel" evidence="2">
    <location>
        <begin position="34"/>
        <end position="201"/>
    </location>
</feature>
<protein>
    <submittedName>
        <fullName evidence="3">Outer membrane protein beta-barrel domain-containing protein</fullName>
    </submittedName>
</protein>
<evidence type="ECO:0000313" key="4">
    <source>
        <dbReference type="Proteomes" id="UP000236725"/>
    </source>
</evidence>
<proteinExistence type="predicted"/>
<keyword evidence="1" id="KW-0732">Signal</keyword>
<reference evidence="3 4" key="1">
    <citation type="submission" date="2016-10" db="EMBL/GenBank/DDBJ databases">
        <authorList>
            <person name="Varghese N."/>
            <person name="Submissions S."/>
        </authorList>
    </citation>
    <scope>NUCLEOTIDE SEQUENCE [LARGE SCALE GENOMIC DNA]</scope>
    <source>
        <strain evidence="3 4">DSM 29073</strain>
    </source>
</reference>
<dbReference type="AlphaFoldDB" id="A0A8G2F375"/>
<evidence type="ECO:0000313" key="3">
    <source>
        <dbReference type="EMBL" id="SEG01772.1"/>
    </source>
</evidence>
<comment type="caution">
    <text evidence="3">The sequence shown here is derived from an EMBL/GenBank/DDBJ whole genome shotgun (WGS) entry which is preliminary data.</text>
</comment>
<keyword evidence="4" id="KW-1185">Reference proteome</keyword>